<dbReference type="FunCoup" id="A0A0M8K7R0">
    <property type="interactions" value="424"/>
</dbReference>
<dbReference type="InterPro" id="IPR017453">
    <property type="entry name" value="GCV_H_sub"/>
</dbReference>
<evidence type="ECO:0000256" key="1">
    <source>
        <dbReference type="ARBA" id="ARBA00009249"/>
    </source>
</evidence>
<dbReference type="PANTHER" id="PTHR11715">
    <property type="entry name" value="GLYCINE CLEAVAGE SYSTEM H PROTEIN"/>
    <property type="match status" value="1"/>
</dbReference>
<feature type="modified residue" description="N6-lipoyllysine" evidence="3 4">
    <location>
        <position position="80"/>
    </location>
</feature>
<name>A0A0M8K7R0_9CHLR</name>
<feature type="domain" description="Lipoyl-binding" evidence="5">
    <location>
        <begin position="39"/>
        <end position="121"/>
    </location>
</feature>
<accession>A0A0M8K7R0</accession>
<dbReference type="AlphaFoldDB" id="A0A0M8K7R0"/>
<dbReference type="GO" id="GO:0005960">
    <property type="term" value="C:glycine cleavage complex"/>
    <property type="evidence" value="ECO:0007669"/>
    <property type="project" value="InterPro"/>
</dbReference>
<dbReference type="Gene3D" id="2.40.50.100">
    <property type="match status" value="1"/>
</dbReference>
<comment type="caution">
    <text evidence="6">The sequence shown here is derived from an EMBL/GenBank/DDBJ whole genome shotgun (WGS) entry which is preliminary data.</text>
</comment>
<dbReference type="InterPro" id="IPR033753">
    <property type="entry name" value="GCV_H/Fam206"/>
</dbReference>
<reference evidence="7" key="2">
    <citation type="submission" date="2015-08" db="EMBL/GenBank/DDBJ databases">
        <title>Draft Genome Sequence of a Heterotrophic Facultative Anaerobic Bacterium Ardenticatena maritima Strain 110S.</title>
        <authorList>
            <person name="Kawaichi S."/>
            <person name="Yoshida T."/>
            <person name="Sako Y."/>
            <person name="Nakamura R."/>
        </authorList>
    </citation>
    <scope>NUCLEOTIDE SEQUENCE [LARGE SCALE GENOMIC DNA]</scope>
    <source>
        <strain evidence="7">110S</strain>
    </source>
</reference>
<dbReference type="PROSITE" id="PS50968">
    <property type="entry name" value="BIOTINYL_LIPOYL"/>
    <property type="match status" value="1"/>
</dbReference>
<evidence type="ECO:0000259" key="5">
    <source>
        <dbReference type="PROSITE" id="PS50968"/>
    </source>
</evidence>
<dbReference type="Proteomes" id="UP000037784">
    <property type="component" value="Unassembled WGS sequence"/>
</dbReference>
<evidence type="ECO:0000256" key="2">
    <source>
        <dbReference type="ARBA" id="ARBA00022823"/>
    </source>
</evidence>
<dbReference type="STRING" id="872965.SE16_08125"/>
<dbReference type="InterPro" id="IPR003016">
    <property type="entry name" value="2-oxoA_DH_lipoyl-BS"/>
</dbReference>
<dbReference type="PROSITE" id="PS00189">
    <property type="entry name" value="LIPOYL"/>
    <property type="match status" value="1"/>
</dbReference>
<comment type="similarity">
    <text evidence="1 3">Belongs to the GcvH family.</text>
</comment>
<dbReference type="GO" id="GO:0005829">
    <property type="term" value="C:cytosol"/>
    <property type="evidence" value="ECO:0007669"/>
    <property type="project" value="TreeGrafter"/>
</dbReference>
<keyword evidence="2 3" id="KW-0450">Lipoyl</keyword>
<reference evidence="6 7" key="1">
    <citation type="journal article" date="2015" name="Genome Announc.">
        <title>Draft Genome Sequence of a Heterotrophic Facultative Anaerobic Thermophilic Bacterium, Ardenticatena maritima Strain 110ST.</title>
        <authorList>
            <person name="Kawaichi S."/>
            <person name="Yoshida T."/>
            <person name="Sako Y."/>
            <person name="Nakamura R."/>
        </authorList>
    </citation>
    <scope>NUCLEOTIDE SEQUENCE [LARGE SCALE GENOMIC DNA]</scope>
    <source>
        <strain evidence="6 7">110S</strain>
    </source>
</reference>
<comment type="function">
    <text evidence="3">The glycine cleavage system catalyzes the degradation of glycine. The H protein shuttles the methylamine group of glycine from the P protein to the T protein.</text>
</comment>
<evidence type="ECO:0000256" key="3">
    <source>
        <dbReference type="HAMAP-Rule" id="MF_00272"/>
    </source>
</evidence>
<sequence>MCCATKHDIKTRKERTMSNIPNDRLYTEEHEWAKQEGDLVVIGITDYAQHELGDVVYVELPDVGETIEKGRPFGVVESVKAASDLYAPVSGEVVEINTALDASPELVNRDPYGEGWMIKVRPSNWDEESATLMDADAYAAHIGA</sequence>
<evidence type="ECO:0000256" key="4">
    <source>
        <dbReference type="PIRSR" id="PIRSR617453-50"/>
    </source>
</evidence>
<dbReference type="Pfam" id="PF01597">
    <property type="entry name" value="GCV_H"/>
    <property type="match status" value="1"/>
</dbReference>
<dbReference type="InterPro" id="IPR002930">
    <property type="entry name" value="GCV_H"/>
</dbReference>
<gene>
    <name evidence="3 6" type="primary">gcvH</name>
    <name evidence="6" type="ORF">ARMA_0612</name>
</gene>
<evidence type="ECO:0000313" key="6">
    <source>
        <dbReference type="EMBL" id="GAP62189.1"/>
    </source>
</evidence>
<dbReference type="EMBL" id="BBZA01000036">
    <property type="protein sequence ID" value="GAP62189.1"/>
    <property type="molecule type" value="Genomic_DNA"/>
</dbReference>
<evidence type="ECO:0000313" key="7">
    <source>
        <dbReference type="Proteomes" id="UP000037784"/>
    </source>
</evidence>
<comment type="subunit">
    <text evidence="3">The glycine cleavage system is composed of four proteins: P, T, L and H.</text>
</comment>
<dbReference type="NCBIfam" id="TIGR00527">
    <property type="entry name" value="gcvH"/>
    <property type="match status" value="1"/>
</dbReference>
<dbReference type="HAMAP" id="MF_00272">
    <property type="entry name" value="GcvH"/>
    <property type="match status" value="1"/>
</dbReference>
<organism evidence="6 7">
    <name type="scientific">Ardenticatena maritima</name>
    <dbReference type="NCBI Taxonomy" id="872965"/>
    <lineage>
        <taxon>Bacteria</taxon>
        <taxon>Bacillati</taxon>
        <taxon>Chloroflexota</taxon>
        <taxon>Ardenticatenia</taxon>
        <taxon>Ardenticatenales</taxon>
        <taxon>Ardenticatenaceae</taxon>
        <taxon>Ardenticatena</taxon>
    </lineage>
</organism>
<dbReference type="GO" id="GO:0009249">
    <property type="term" value="P:protein lipoylation"/>
    <property type="evidence" value="ECO:0007669"/>
    <property type="project" value="TreeGrafter"/>
</dbReference>
<dbReference type="InParanoid" id="A0A0M8K7R0"/>
<dbReference type="SUPFAM" id="SSF51230">
    <property type="entry name" value="Single hybrid motif"/>
    <property type="match status" value="1"/>
</dbReference>
<proteinExistence type="inferred from homology"/>
<dbReference type="NCBIfam" id="NF002270">
    <property type="entry name" value="PRK01202.1"/>
    <property type="match status" value="1"/>
</dbReference>
<keyword evidence="7" id="KW-1185">Reference proteome</keyword>
<dbReference type="GO" id="GO:0019464">
    <property type="term" value="P:glycine decarboxylation via glycine cleavage system"/>
    <property type="evidence" value="ECO:0007669"/>
    <property type="project" value="UniProtKB-UniRule"/>
</dbReference>
<dbReference type="PANTHER" id="PTHR11715:SF3">
    <property type="entry name" value="GLYCINE CLEAVAGE SYSTEM H PROTEIN-RELATED"/>
    <property type="match status" value="1"/>
</dbReference>
<comment type="cofactor">
    <cofactor evidence="3">
        <name>(R)-lipoate</name>
        <dbReference type="ChEBI" id="CHEBI:83088"/>
    </cofactor>
    <text evidence="3">Binds 1 lipoyl cofactor covalently.</text>
</comment>
<dbReference type="InterPro" id="IPR011053">
    <property type="entry name" value="Single_hybrid_motif"/>
</dbReference>
<protein>
    <recommendedName>
        <fullName evidence="3">Glycine cleavage system H protein</fullName>
    </recommendedName>
</protein>
<dbReference type="CDD" id="cd06848">
    <property type="entry name" value="GCS_H"/>
    <property type="match status" value="1"/>
</dbReference>
<dbReference type="InterPro" id="IPR000089">
    <property type="entry name" value="Biotin_lipoyl"/>
</dbReference>